<feature type="domain" description="RNA-binding S4" evidence="8">
    <location>
        <begin position="5"/>
        <end position="62"/>
    </location>
</feature>
<dbReference type="GO" id="GO:0000455">
    <property type="term" value="P:enzyme-directed rRNA pseudouridine synthesis"/>
    <property type="evidence" value="ECO:0007669"/>
    <property type="project" value="UniProtKB-ARBA"/>
</dbReference>
<dbReference type="InterPro" id="IPR050343">
    <property type="entry name" value="RsuA_PseudoU_synthase"/>
</dbReference>
<evidence type="ECO:0000256" key="3">
    <source>
        <dbReference type="ARBA" id="ARBA00036390"/>
    </source>
</evidence>
<comment type="catalytic activity">
    <reaction evidence="4">
        <text>uridine(2604) in 23S rRNA = pseudouridine(2604) in 23S rRNA</text>
        <dbReference type="Rhea" id="RHEA:38875"/>
        <dbReference type="Rhea" id="RHEA-COMP:10093"/>
        <dbReference type="Rhea" id="RHEA-COMP:10094"/>
        <dbReference type="ChEBI" id="CHEBI:65314"/>
        <dbReference type="ChEBI" id="CHEBI:65315"/>
        <dbReference type="EC" id="5.4.99.21"/>
    </reaction>
</comment>
<dbReference type="SMART" id="SM00363">
    <property type="entry name" value="S4"/>
    <property type="match status" value="1"/>
</dbReference>
<dbReference type="Gene3D" id="3.10.290.10">
    <property type="entry name" value="RNA-binding S4 domain"/>
    <property type="match status" value="1"/>
</dbReference>
<dbReference type="Pfam" id="PF01479">
    <property type="entry name" value="S4"/>
    <property type="match status" value="1"/>
</dbReference>
<dbReference type="PROSITE" id="PS01149">
    <property type="entry name" value="PSI_RSU"/>
    <property type="match status" value="1"/>
</dbReference>
<sequence>MHESIRLNKFISDSGYCSRREADKYIEQGSVFINGVRAKIGSQVFSKDIVVVNGHTVPRKIQEDDLYIALNKPRGITSTTEKGVEDNIIDYIGHPRRIFPIGRLDKDSQGLIFLTTNGDIVNKILRAGNQHQKEYIVTVDKPFTSDFVERMAAGVPILGVVTKKCIVEPISSTVFKIILVQGLNRQIRRMCEYFGYNVTKLERTRIMNIELKGLPLGEWRELTDAEMRAMNELLKDSSGEADKPANKSNPAKKKTPVQQKKNGQDKRPFGSKPGSNRNSGGKSGNFRGKKSTPRGRK</sequence>
<dbReference type="NCBIfam" id="NF007784">
    <property type="entry name" value="PRK10475.1"/>
    <property type="match status" value="1"/>
</dbReference>
<dbReference type="EC" id="5.4.99.-" evidence="6"/>
<dbReference type="PANTHER" id="PTHR47683">
    <property type="entry name" value="PSEUDOURIDINE SYNTHASE FAMILY PROTEIN-RELATED"/>
    <property type="match status" value="1"/>
</dbReference>
<organism evidence="9 10">
    <name type="scientific">Fluviicola chungangensis</name>
    <dbReference type="NCBI Taxonomy" id="2597671"/>
    <lineage>
        <taxon>Bacteria</taxon>
        <taxon>Pseudomonadati</taxon>
        <taxon>Bacteroidota</taxon>
        <taxon>Flavobacteriia</taxon>
        <taxon>Flavobacteriales</taxon>
        <taxon>Crocinitomicaceae</taxon>
        <taxon>Fluviicola</taxon>
    </lineage>
</organism>
<feature type="compositionally biased region" description="Basic and acidic residues" evidence="7">
    <location>
        <begin position="234"/>
        <end position="245"/>
    </location>
</feature>
<dbReference type="Pfam" id="PF00849">
    <property type="entry name" value="PseudoU_synth_2"/>
    <property type="match status" value="1"/>
</dbReference>
<dbReference type="RefSeq" id="WP_144334038.1">
    <property type="nucleotide sequence ID" value="NZ_VLPL01000008.1"/>
</dbReference>
<dbReference type="InterPro" id="IPR020103">
    <property type="entry name" value="PsdUridine_synth_cat_dom_sf"/>
</dbReference>
<feature type="compositionally biased region" description="Basic residues" evidence="7">
    <location>
        <begin position="287"/>
        <end position="297"/>
    </location>
</feature>
<dbReference type="GO" id="GO:0160138">
    <property type="term" value="F:23S rRNA pseudouridine(2604) synthase activity"/>
    <property type="evidence" value="ECO:0007669"/>
    <property type="project" value="UniProtKB-EC"/>
</dbReference>
<accession>A0A556MMP8</accession>
<dbReference type="InterPro" id="IPR020094">
    <property type="entry name" value="TruA/RsuA/RluB/E/F_N"/>
</dbReference>
<feature type="compositionally biased region" description="Low complexity" evidence="7">
    <location>
        <begin position="270"/>
        <end position="286"/>
    </location>
</feature>
<evidence type="ECO:0000313" key="9">
    <source>
        <dbReference type="EMBL" id="TSJ41227.1"/>
    </source>
</evidence>
<dbReference type="PANTHER" id="PTHR47683:SF2">
    <property type="entry name" value="RNA-BINDING S4 DOMAIN-CONTAINING PROTEIN"/>
    <property type="match status" value="1"/>
</dbReference>
<dbReference type="SUPFAM" id="SSF55120">
    <property type="entry name" value="Pseudouridine synthase"/>
    <property type="match status" value="1"/>
</dbReference>
<evidence type="ECO:0000256" key="5">
    <source>
        <dbReference type="PROSITE-ProRule" id="PRU00182"/>
    </source>
</evidence>
<dbReference type="FunFam" id="3.10.290.10:FF:000003">
    <property type="entry name" value="Pseudouridine synthase"/>
    <property type="match status" value="1"/>
</dbReference>
<dbReference type="SUPFAM" id="SSF55174">
    <property type="entry name" value="Alpha-L RNA-binding motif"/>
    <property type="match status" value="1"/>
</dbReference>
<dbReference type="InterPro" id="IPR002942">
    <property type="entry name" value="S4_RNA-bd"/>
</dbReference>
<dbReference type="EMBL" id="VLPL01000008">
    <property type="protein sequence ID" value="TSJ41227.1"/>
    <property type="molecule type" value="Genomic_DNA"/>
</dbReference>
<evidence type="ECO:0000259" key="8">
    <source>
        <dbReference type="SMART" id="SM00363"/>
    </source>
</evidence>
<dbReference type="PROSITE" id="PS50889">
    <property type="entry name" value="S4"/>
    <property type="match status" value="1"/>
</dbReference>
<evidence type="ECO:0000256" key="4">
    <source>
        <dbReference type="ARBA" id="ARBA00036535"/>
    </source>
</evidence>
<dbReference type="Gene3D" id="3.30.70.1560">
    <property type="entry name" value="Alpha-L RNA-binding motif"/>
    <property type="match status" value="1"/>
</dbReference>
<reference evidence="9 10" key="1">
    <citation type="submission" date="2019-07" db="EMBL/GenBank/DDBJ databases">
        <authorList>
            <person name="Huq M.A."/>
        </authorList>
    </citation>
    <scope>NUCLEOTIDE SEQUENCE [LARGE SCALE GENOMIC DNA]</scope>
    <source>
        <strain evidence="9 10">MAH-3</strain>
    </source>
</reference>
<keyword evidence="2 6" id="KW-0413">Isomerase</keyword>
<evidence type="ECO:0000256" key="1">
    <source>
        <dbReference type="ARBA" id="ARBA00008348"/>
    </source>
</evidence>
<comment type="caution">
    <text evidence="9">The sequence shown here is derived from an EMBL/GenBank/DDBJ whole genome shotgun (WGS) entry which is preliminary data.</text>
</comment>
<dbReference type="FunFam" id="3.30.70.1560:FF:000002">
    <property type="entry name" value="Pseudouridine synthase"/>
    <property type="match status" value="1"/>
</dbReference>
<dbReference type="OrthoDB" id="9807213at2"/>
<gene>
    <name evidence="9" type="primary">rluF</name>
    <name evidence="9" type="ORF">FO442_15050</name>
</gene>
<dbReference type="InterPro" id="IPR036986">
    <property type="entry name" value="S4_RNA-bd_sf"/>
</dbReference>
<dbReference type="CDD" id="cd00165">
    <property type="entry name" value="S4"/>
    <property type="match status" value="1"/>
</dbReference>
<dbReference type="InterPro" id="IPR006145">
    <property type="entry name" value="PsdUridine_synth_RsuA/RluA"/>
</dbReference>
<dbReference type="NCBIfam" id="TIGR00093">
    <property type="entry name" value="pseudouridine synthase"/>
    <property type="match status" value="1"/>
</dbReference>
<dbReference type="InterPro" id="IPR018496">
    <property type="entry name" value="PsdUridine_synth_RsuA/RluB_CS"/>
</dbReference>
<feature type="region of interest" description="Disordered" evidence="7">
    <location>
        <begin position="234"/>
        <end position="297"/>
    </location>
</feature>
<dbReference type="Proteomes" id="UP000316008">
    <property type="component" value="Unassembled WGS sequence"/>
</dbReference>
<comment type="catalytic activity">
    <reaction evidence="3">
        <text>uridine(35) in tRNA(Tyr) = pseudouridine(35) in tRNA(Tyr)</text>
        <dbReference type="Rhea" id="RHEA:60556"/>
        <dbReference type="Rhea" id="RHEA-COMP:15607"/>
        <dbReference type="Rhea" id="RHEA-COMP:15608"/>
        <dbReference type="ChEBI" id="CHEBI:65314"/>
        <dbReference type="ChEBI" id="CHEBI:65315"/>
    </reaction>
</comment>
<evidence type="ECO:0000256" key="2">
    <source>
        <dbReference type="ARBA" id="ARBA00023235"/>
    </source>
</evidence>
<keyword evidence="10" id="KW-1185">Reference proteome</keyword>
<proteinExistence type="inferred from homology"/>
<protein>
    <recommendedName>
        <fullName evidence="6">Pseudouridine synthase</fullName>
        <ecNumber evidence="6">5.4.99.-</ecNumber>
    </recommendedName>
</protein>
<evidence type="ECO:0000313" key="10">
    <source>
        <dbReference type="Proteomes" id="UP000316008"/>
    </source>
</evidence>
<dbReference type="CDD" id="cd02554">
    <property type="entry name" value="PseudoU_synth_RluF"/>
    <property type="match status" value="1"/>
</dbReference>
<evidence type="ECO:0000256" key="7">
    <source>
        <dbReference type="SAM" id="MobiDB-lite"/>
    </source>
</evidence>
<dbReference type="AlphaFoldDB" id="A0A556MMP8"/>
<dbReference type="GO" id="GO:0003723">
    <property type="term" value="F:RNA binding"/>
    <property type="evidence" value="ECO:0007669"/>
    <property type="project" value="UniProtKB-KW"/>
</dbReference>
<evidence type="ECO:0000256" key="6">
    <source>
        <dbReference type="RuleBase" id="RU003887"/>
    </source>
</evidence>
<dbReference type="InterPro" id="IPR000748">
    <property type="entry name" value="PsdUridine_synth_RsuA/RluB/E/F"/>
</dbReference>
<dbReference type="InterPro" id="IPR042092">
    <property type="entry name" value="PsdUridine_s_RsuA/RluB/E/F_cat"/>
</dbReference>
<dbReference type="Gene3D" id="3.30.70.580">
    <property type="entry name" value="Pseudouridine synthase I, catalytic domain, N-terminal subdomain"/>
    <property type="match status" value="1"/>
</dbReference>
<keyword evidence="5" id="KW-0694">RNA-binding</keyword>
<comment type="similarity">
    <text evidence="1 6">Belongs to the pseudouridine synthase RsuA family.</text>
</comment>
<name>A0A556MMP8_9FLAO</name>